<dbReference type="GeneID" id="54476822"/>
<accession>A0A6A6Q7L2</accession>
<dbReference type="EMBL" id="MU001631">
    <property type="protein sequence ID" value="KAF2487367.1"/>
    <property type="molecule type" value="Genomic_DNA"/>
</dbReference>
<feature type="compositionally biased region" description="Basic and acidic residues" evidence="1">
    <location>
        <begin position="405"/>
        <end position="415"/>
    </location>
</feature>
<proteinExistence type="predicted"/>
<name>A0A6A6Q7L2_9PEZI</name>
<evidence type="ECO:0000313" key="2">
    <source>
        <dbReference type="EMBL" id="KAF2487367.1"/>
    </source>
</evidence>
<evidence type="ECO:0000313" key="3">
    <source>
        <dbReference type="Proteomes" id="UP000799767"/>
    </source>
</evidence>
<organism evidence="2 3">
    <name type="scientific">Neohortaea acidophila</name>
    <dbReference type="NCBI Taxonomy" id="245834"/>
    <lineage>
        <taxon>Eukaryota</taxon>
        <taxon>Fungi</taxon>
        <taxon>Dikarya</taxon>
        <taxon>Ascomycota</taxon>
        <taxon>Pezizomycotina</taxon>
        <taxon>Dothideomycetes</taxon>
        <taxon>Dothideomycetidae</taxon>
        <taxon>Mycosphaerellales</taxon>
        <taxon>Teratosphaeriaceae</taxon>
        <taxon>Neohortaea</taxon>
    </lineage>
</organism>
<dbReference type="RefSeq" id="XP_033593936.1">
    <property type="nucleotide sequence ID" value="XM_033735820.1"/>
</dbReference>
<feature type="region of interest" description="Disordered" evidence="1">
    <location>
        <begin position="405"/>
        <end position="425"/>
    </location>
</feature>
<gene>
    <name evidence="2" type="ORF">BDY17DRAFT_314467</name>
</gene>
<dbReference type="AlphaFoldDB" id="A0A6A6Q7L2"/>
<sequence length="541" mass="61543">MFLTGSFRVTGFSGPDPEQERDPPAKATKLTFPIHEPRTGQQEWTHESPPPKFQALFARILRPTDISDKHFQALNITTSPPCSVEDMLPSHGPRSPYLLPLSDADTPAQTEDLNLDPATARRRKDFNDRVAELRIDNDLAFRTISRTVAEGIKPPRIAHMRRFWESVENMSQFWDASLDQYYETTETSAEEGEEEGKGAKRLRLGSETNKDFKLVVDGKEIVPFPNDIPADPPQPRKRYKGRRIGAGTDMPDSYRSDTVRAFVEGTIWPFRTSLAPPRIMPIVQFGKLNLPVRQTAAVYQLPNDRTKARQGYLRGPILILQARPELGFEKENGEQDEEKARLDLMREIGGLLHLAQERRREAQEYVKPGEGQWWTTVPRWGGGPGGEVQNELGNSDIVDLVEGVREASQEDEGKKTSGSRKSKRKEGNAILWKELKAGKGNWDAKTEYAAIGREPESPYDEIFLVSSLNHHVSIVKAIVHNDYSDCLTSGNLPDPLPQDPEWCRPKVQRTVWYDLFDVEQRLELFRALWGIMSYMTRFHEV</sequence>
<feature type="region of interest" description="Disordered" evidence="1">
    <location>
        <begin position="1"/>
        <end position="31"/>
    </location>
</feature>
<dbReference type="OrthoDB" id="5407653at2759"/>
<feature type="region of interest" description="Disordered" evidence="1">
    <location>
        <begin position="224"/>
        <end position="251"/>
    </location>
</feature>
<protein>
    <submittedName>
        <fullName evidence="2">Uncharacterized protein</fullName>
    </submittedName>
</protein>
<dbReference type="Proteomes" id="UP000799767">
    <property type="component" value="Unassembled WGS sequence"/>
</dbReference>
<keyword evidence="3" id="KW-1185">Reference proteome</keyword>
<reference evidence="2" key="1">
    <citation type="journal article" date="2020" name="Stud. Mycol.">
        <title>101 Dothideomycetes genomes: a test case for predicting lifestyles and emergence of pathogens.</title>
        <authorList>
            <person name="Haridas S."/>
            <person name="Albert R."/>
            <person name="Binder M."/>
            <person name="Bloem J."/>
            <person name="Labutti K."/>
            <person name="Salamov A."/>
            <person name="Andreopoulos B."/>
            <person name="Baker S."/>
            <person name="Barry K."/>
            <person name="Bills G."/>
            <person name="Bluhm B."/>
            <person name="Cannon C."/>
            <person name="Castanera R."/>
            <person name="Culley D."/>
            <person name="Daum C."/>
            <person name="Ezra D."/>
            <person name="Gonzalez J."/>
            <person name="Henrissat B."/>
            <person name="Kuo A."/>
            <person name="Liang C."/>
            <person name="Lipzen A."/>
            <person name="Lutzoni F."/>
            <person name="Magnuson J."/>
            <person name="Mondo S."/>
            <person name="Nolan M."/>
            <person name="Ohm R."/>
            <person name="Pangilinan J."/>
            <person name="Park H.-J."/>
            <person name="Ramirez L."/>
            <person name="Alfaro M."/>
            <person name="Sun H."/>
            <person name="Tritt A."/>
            <person name="Yoshinaga Y."/>
            <person name="Zwiers L.-H."/>
            <person name="Turgeon B."/>
            <person name="Goodwin S."/>
            <person name="Spatafora J."/>
            <person name="Crous P."/>
            <person name="Grigoriev I."/>
        </authorList>
    </citation>
    <scope>NUCLEOTIDE SEQUENCE</scope>
    <source>
        <strain evidence="2">CBS 113389</strain>
    </source>
</reference>
<evidence type="ECO:0000256" key="1">
    <source>
        <dbReference type="SAM" id="MobiDB-lite"/>
    </source>
</evidence>